<sequence length="142" mass="16279">MIDAISDLVEEQKSKPWTKKQCNEWASKAGIYEPWTYADNSLVFPNGKIETKFSLDFWPNKISELPEGLTRINGVLDLNGQDIETLPSSLQYIGGALTLDNTKVKKWPPNFQYIKRNLYIRNCPIQLPPNIKNIVKGKIVRE</sequence>
<accession>A0A2H0V697</accession>
<name>A0A2H0V697_9BACT</name>
<dbReference type="Proteomes" id="UP000229901">
    <property type="component" value="Unassembled WGS sequence"/>
</dbReference>
<dbReference type="InterPro" id="IPR032675">
    <property type="entry name" value="LRR_dom_sf"/>
</dbReference>
<evidence type="ECO:0008006" key="3">
    <source>
        <dbReference type="Google" id="ProtNLM"/>
    </source>
</evidence>
<comment type="caution">
    <text evidence="1">The sequence shown here is derived from an EMBL/GenBank/DDBJ whole genome shotgun (WGS) entry which is preliminary data.</text>
</comment>
<dbReference type="EMBL" id="PFAP01000002">
    <property type="protein sequence ID" value="PIR94595.1"/>
    <property type="molecule type" value="Genomic_DNA"/>
</dbReference>
<dbReference type="Gene3D" id="3.80.10.10">
    <property type="entry name" value="Ribonuclease Inhibitor"/>
    <property type="match status" value="1"/>
</dbReference>
<reference evidence="2" key="1">
    <citation type="submission" date="2017-09" db="EMBL/GenBank/DDBJ databases">
        <title>Depth-based differentiation of microbial function through sediment-hosted aquifers and enrichment of novel symbionts in the deep terrestrial subsurface.</title>
        <authorList>
            <person name="Probst A.J."/>
            <person name="Ladd B."/>
            <person name="Jarett J.K."/>
            <person name="Geller-Mcgrath D.E."/>
            <person name="Sieber C.M.K."/>
            <person name="Emerson J.B."/>
            <person name="Anantharaman K."/>
            <person name="Thomas B.C."/>
            <person name="Malmstrom R."/>
            <person name="Stieglmeier M."/>
            <person name="Klingl A."/>
            <person name="Woyke T."/>
            <person name="Ryan C.M."/>
            <person name="Banfield J.F."/>
        </authorList>
    </citation>
    <scope>NUCLEOTIDE SEQUENCE [LARGE SCALE GENOMIC DNA]</scope>
</reference>
<protein>
    <recommendedName>
        <fullName evidence="3">Leucine-rich repeat domain-containing protein</fullName>
    </recommendedName>
</protein>
<evidence type="ECO:0000313" key="2">
    <source>
        <dbReference type="Proteomes" id="UP000229901"/>
    </source>
</evidence>
<dbReference type="AlphaFoldDB" id="A0A2H0V697"/>
<proteinExistence type="predicted"/>
<evidence type="ECO:0000313" key="1">
    <source>
        <dbReference type="EMBL" id="PIR94595.1"/>
    </source>
</evidence>
<gene>
    <name evidence="1" type="ORF">COT97_00385</name>
</gene>
<organism evidence="1 2">
    <name type="scientific">Candidatus Falkowbacteria bacterium CG10_big_fil_rev_8_21_14_0_10_39_11</name>
    <dbReference type="NCBI Taxonomy" id="1974565"/>
    <lineage>
        <taxon>Bacteria</taxon>
        <taxon>Candidatus Falkowiibacteriota</taxon>
    </lineage>
</organism>